<keyword evidence="3" id="KW-0520">NAD</keyword>
<dbReference type="GO" id="GO:0005829">
    <property type="term" value="C:cytosol"/>
    <property type="evidence" value="ECO:0007669"/>
    <property type="project" value="TreeGrafter"/>
</dbReference>
<feature type="domain" description="D-isomer specific 2-hydroxyacid dehydrogenase NAD-binding" evidence="6">
    <location>
        <begin position="110"/>
        <end position="282"/>
    </location>
</feature>
<dbReference type="Pfam" id="PF00389">
    <property type="entry name" value="2-Hacid_dh"/>
    <property type="match status" value="1"/>
</dbReference>
<keyword evidence="8" id="KW-1185">Reference proteome</keyword>
<dbReference type="InterPro" id="IPR036291">
    <property type="entry name" value="NAD(P)-bd_dom_sf"/>
</dbReference>
<dbReference type="PANTHER" id="PTHR10996:SF178">
    <property type="entry name" value="2-HYDROXYACID DEHYDROGENASE YGL185C-RELATED"/>
    <property type="match status" value="1"/>
</dbReference>
<evidence type="ECO:0000313" key="8">
    <source>
        <dbReference type="Proteomes" id="UP000295525"/>
    </source>
</evidence>
<dbReference type="InterPro" id="IPR050223">
    <property type="entry name" value="D-isomer_2-hydroxyacid_DH"/>
</dbReference>
<comment type="similarity">
    <text evidence="4">Belongs to the D-isomer specific 2-hydroxyacid dehydrogenase family.</text>
</comment>
<dbReference type="EMBL" id="SMAJ01000025">
    <property type="protein sequence ID" value="TCT01118.1"/>
    <property type="molecule type" value="Genomic_DNA"/>
</dbReference>
<dbReference type="AlphaFoldDB" id="A0A4V2UWV2"/>
<dbReference type="Gene3D" id="3.40.50.720">
    <property type="entry name" value="NAD(P)-binding Rossmann-like Domain"/>
    <property type="match status" value="2"/>
</dbReference>
<dbReference type="OrthoDB" id="9805416at2"/>
<evidence type="ECO:0000256" key="2">
    <source>
        <dbReference type="ARBA" id="ARBA00023002"/>
    </source>
</evidence>
<protein>
    <submittedName>
        <fullName evidence="7">Lactate dehydrogenase-like 2-hydroxyacid dehydrogenase</fullName>
    </submittedName>
</protein>
<dbReference type="RefSeq" id="WP_132586055.1">
    <property type="nucleotide sequence ID" value="NZ_SMAJ01000025.1"/>
</dbReference>
<dbReference type="Proteomes" id="UP000295525">
    <property type="component" value="Unassembled WGS sequence"/>
</dbReference>
<evidence type="ECO:0000256" key="3">
    <source>
        <dbReference type="ARBA" id="ARBA00023027"/>
    </source>
</evidence>
<dbReference type="Pfam" id="PF02826">
    <property type="entry name" value="2-Hacid_dh_C"/>
    <property type="match status" value="1"/>
</dbReference>
<dbReference type="InterPro" id="IPR006140">
    <property type="entry name" value="D-isomer_DH_NAD-bd"/>
</dbReference>
<comment type="caution">
    <text evidence="7">The sequence shown here is derived from an EMBL/GenBank/DDBJ whole genome shotgun (WGS) entry which is preliminary data.</text>
</comment>
<evidence type="ECO:0000256" key="1">
    <source>
        <dbReference type="ARBA" id="ARBA00022857"/>
    </source>
</evidence>
<reference evidence="7 8" key="1">
    <citation type="submission" date="2019-03" db="EMBL/GenBank/DDBJ databases">
        <title>Genomic Encyclopedia of Type Strains, Phase IV (KMG-IV): sequencing the most valuable type-strain genomes for metagenomic binning, comparative biology and taxonomic classification.</title>
        <authorList>
            <person name="Goeker M."/>
        </authorList>
    </citation>
    <scope>NUCLEOTIDE SEQUENCE [LARGE SCALE GENOMIC DNA]</scope>
    <source>
        <strain evidence="7 8">DSM 24591</strain>
    </source>
</reference>
<proteinExistence type="inferred from homology"/>
<sequence>MPQKIPVLVIVSMQEAYRRPIAAAYDMVYAPDKAARDAAIATDGSRFRGVLTIGTVGLTKAEIEAMPALEIICSLGVGVEKIDVAAARARGIIVANGAGTNDASVADHAFGLLIAAVRGIVTLDQMVRNGGYRDALPDHRPTVSGKRIGIVGMGMIGRQIARRASGFDMEIGYCSRSRRSDVGYAYFEDVRELAGWCDFLVMAIPGGPATHHLVNAAVLEALGPKGVLVNVARGSVVDTEALAASLRSGGIAGAGLDVYESEPLRPESLIDLPNVVLTPHVAGRSPEAMQASLDRFLANIDGHFSRRGVISPV</sequence>
<dbReference type="SUPFAM" id="SSF51735">
    <property type="entry name" value="NAD(P)-binding Rossmann-fold domains"/>
    <property type="match status" value="1"/>
</dbReference>
<evidence type="ECO:0000259" key="6">
    <source>
        <dbReference type="Pfam" id="PF02826"/>
    </source>
</evidence>
<keyword evidence="1" id="KW-0521">NADP</keyword>
<dbReference type="GO" id="GO:0051287">
    <property type="term" value="F:NAD binding"/>
    <property type="evidence" value="ECO:0007669"/>
    <property type="project" value="InterPro"/>
</dbReference>
<feature type="domain" description="D-isomer specific 2-hydroxyacid dehydrogenase catalytic" evidence="5">
    <location>
        <begin position="12"/>
        <end position="302"/>
    </location>
</feature>
<dbReference type="PANTHER" id="PTHR10996">
    <property type="entry name" value="2-HYDROXYACID DEHYDROGENASE-RELATED"/>
    <property type="match status" value="1"/>
</dbReference>
<dbReference type="FunFam" id="3.40.50.720:FF:000213">
    <property type="entry name" value="Putative 2-hydroxyacid dehydrogenase"/>
    <property type="match status" value="1"/>
</dbReference>
<accession>A0A4V2UWV2</accession>
<evidence type="ECO:0000259" key="5">
    <source>
        <dbReference type="Pfam" id="PF00389"/>
    </source>
</evidence>
<name>A0A4V2UWV2_9BURK</name>
<dbReference type="CDD" id="cd12156">
    <property type="entry name" value="HPPR"/>
    <property type="match status" value="1"/>
</dbReference>
<organism evidence="7 8">
    <name type="scientific">Paralcaligenes ureilyticus</name>
    <dbReference type="NCBI Taxonomy" id="627131"/>
    <lineage>
        <taxon>Bacteria</taxon>
        <taxon>Pseudomonadati</taxon>
        <taxon>Pseudomonadota</taxon>
        <taxon>Betaproteobacteria</taxon>
        <taxon>Burkholderiales</taxon>
        <taxon>Alcaligenaceae</taxon>
        <taxon>Paralcaligenes</taxon>
    </lineage>
</organism>
<keyword evidence="2 4" id="KW-0560">Oxidoreductase</keyword>
<evidence type="ECO:0000256" key="4">
    <source>
        <dbReference type="RuleBase" id="RU003719"/>
    </source>
</evidence>
<dbReference type="SUPFAM" id="SSF52283">
    <property type="entry name" value="Formate/glycerate dehydrogenase catalytic domain-like"/>
    <property type="match status" value="1"/>
</dbReference>
<dbReference type="GO" id="GO:0030267">
    <property type="term" value="F:glyoxylate reductase (NADPH) activity"/>
    <property type="evidence" value="ECO:0007669"/>
    <property type="project" value="TreeGrafter"/>
</dbReference>
<dbReference type="GO" id="GO:0016618">
    <property type="term" value="F:hydroxypyruvate reductase [NAD(P)H] activity"/>
    <property type="evidence" value="ECO:0007669"/>
    <property type="project" value="TreeGrafter"/>
</dbReference>
<gene>
    <name evidence="7" type="ORF">EDC26_12510</name>
</gene>
<evidence type="ECO:0000313" key="7">
    <source>
        <dbReference type="EMBL" id="TCT01118.1"/>
    </source>
</evidence>
<dbReference type="InterPro" id="IPR006139">
    <property type="entry name" value="D-isomer_2_OHA_DH_cat_dom"/>
</dbReference>